<dbReference type="EMBL" id="JALLPJ020000670">
    <property type="protein sequence ID" value="KAL3786001.1"/>
    <property type="molecule type" value="Genomic_DNA"/>
</dbReference>
<keyword evidence="1" id="KW-0732">Signal</keyword>
<reference evidence="2 3" key="1">
    <citation type="submission" date="2024-10" db="EMBL/GenBank/DDBJ databases">
        <title>Updated reference genomes for cyclostephanoid diatoms.</title>
        <authorList>
            <person name="Roberts W.R."/>
            <person name="Alverson A.J."/>
        </authorList>
    </citation>
    <scope>NUCLEOTIDE SEQUENCE [LARGE SCALE GENOMIC DNA]</scope>
    <source>
        <strain evidence="2 3">AJA010-31</strain>
    </source>
</reference>
<evidence type="ECO:0000313" key="2">
    <source>
        <dbReference type="EMBL" id="KAL3786001.1"/>
    </source>
</evidence>
<dbReference type="Proteomes" id="UP001530400">
    <property type="component" value="Unassembled WGS sequence"/>
</dbReference>
<comment type="caution">
    <text evidence="2">The sequence shown here is derived from an EMBL/GenBank/DDBJ whole genome shotgun (WGS) entry which is preliminary data.</text>
</comment>
<name>A0ABD3PFF0_9STRA</name>
<dbReference type="AlphaFoldDB" id="A0ABD3PFF0"/>
<gene>
    <name evidence="2" type="ORF">ACHAWO_012199</name>
</gene>
<proteinExistence type="predicted"/>
<organism evidence="2 3">
    <name type="scientific">Cyclotella atomus</name>
    <dbReference type="NCBI Taxonomy" id="382360"/>
    <lineage>
        <taxon>Eukaryota</taxon>
        <taxon>Sar</taxon>
        <taxon>Stramenopiles</taxon>
        <taxon>Ochrophyta</taxon>
        <taxon>Bacillariophyta</taxon>
        <taxon>Coscinodiscophyceae</taxon>
        <taxon>Thalassiosirophycidae</taxon>
        <taxon>Stephanodiscales</taxon>
        <taxon>Stephanodiscaceae</taxon>
        <taxon>Cyclotella</taxon>
    </lineage>
</organism>
<feature type="chain" id="PRO_5044872687" evidence="1">
    <location>
        <begin position="24"/>
        <end position="82"/>
    </location>
</feature>
<sequence length="82" mass="8736">MARIVILFAVIIFPVLVVGSVTADNSRPSTTFDGDDEIGVAVADTSDTQEASGSQRGGSGGAFLVRKRTIVEQAFTIMLFWK</sequence>
<keyword evidence="3" id="KW-1185">Reference proteome</keyword>
<evidence type="ECO:0000256" key="1">
    <source>
        <dbReference type="SAM" id="SignalP"/>
    </source>
</evidence>
<protein>
    <submittedName>
        <fullName evidence="2">Uncharacterized protein</fullName>
    </submittedName>
</protein>
<feature type="signal peptide" evidence="1">
    <location>
        <begin position="1"/>
        <end position="23"/>
    </location>
</feature>
<evidence type="ECO:0000313" key="3">
    <source>
        <dbReference type="Proteomes" id="UP001530400"/>
    </source>
</evidence>
<accession>A0ABD3PFF0</accession>